<evidence type="ECO:0000256" key="6">
    <source>
        <dbReference type="ARBA" id="ARBA00022989"/>
    </source>
</evidence>
<keyword evidence="3 10" id="KW-0808">Transferase</keyword>
<proteinExistence type="inferred from homology"/>
<dbReference type="GO" id="GO:0009922">
    <property type="term" value="F:fatty acid elongase activity"/>
    <property type="evidence" value="ECO:0007669"/>
    <property type="project" value="UniProtKB-EC"/>
</dbReference>
<comment type="similarity">
    <text evidence="10">Belongs to the ELO family.</text>
</comment>
<feature type="transmembrane region" description="Helical" evidence="10">
    <location>
        <begin position="179"/>
        <end position="202"/>
    </location>
</feature>
<dbReference type="GO" id="GO:0030148">
    <property type="term" value="P:sphingolipid biosynthetic process"/>
    <property type="evidence" value="ECO:0007669"/>
    <property type="project" value="TreeGrafter"/>
</dbReference>
<evidence type="ECO:0000256" key="8">
    <source>
        <dbReference type="ARBA" id="ARBA00023136"/>
    </source>
</evidence>
<evidence type="ECO:0000313" key="11">
    <source>
        <dbReference type="EMBL" id="CAG6712280.1"/>
    </source>
</evidence>
<organism evidence="11">
    <name type="scientific">Cacopsylla melanoneura</name>
    <dbReference type="NCBI Taxonomy" id="428564"/>
    <lineage>
        <taxon>Eukaryota</taxon>
        <taxon>Metazoa</taxon>
        <taxon>Ecdysozoa</taxon>
        <taxon>Arthropoda</taxon>
        <taxon>Hexapoda</taxon>
        <taxon>Insecta</taxon>
        <taxon>Pterygota</taxon>
        <taxon>Neoptera</taxon>
        <taxon>Paraneoptera</taxon>
        <taxon>Hemiptera</taxon>
        <taxon>Sternorrhyncha</taxon>
        <taxon>Psylloidea</taxon>
        <taxon>Psyllidae</taxon>
        <taxon>Psyllinae</taxon>
        <taxon>Cacopsylla</taxon>
    </lineage>
</organism>
<evidence type="ECO:0000256" key="7">
    <source>
        <dbReference type="ARBA" id="ARBA00023098"/>
    </source>
</evidence>
<comment type="subcellular location">
    <subcellularLocation>
        <location evidence="1">Membrane</location>
        <topology evidence="1">Multi-pass membrane protein</topology>
    </subcellularLocation>
</comment>
<dbReference type="GO" id="GO:0019367">
    <property type="term" value="P:fatty acid elongation, saturated fatty acid"/>
    <property type="evidence" value="ECO:0007669"/>
    <property type="project" value="TreeGrafter"/>
</dbReference>
<dbReference type="Pfam" id="PF01151">
    <property type="entry name" value="ELO"/>
    <property type="match status" value="1"/>
</dbReference>
<dbReference type="InterPro" id="IPR030457">
    <property type="entry name" value="ELO_CS"/>
</dbReference>
<name>A0A8D8XZ63_9HEMI</name>
<evidence type="ECO:0000256" key="4">
    <source>
        <dbReference type="ARBA" id="ARBA00022692"/>
    </source>
</evidence>
<keyword evidence="7 10" id="KW-0443">Lipid metabolism</keyword>
<keyword evidence="9 10" id="KW-0275">Fatty acid biosynthesis</keyword>
<protein>
    <recommendedName>
        <fullName evidence="10">Elongation of very long chain fatty acids protein</fullName>
        <ecNumber evidence="10">2.3.1.199</ecNumber>
    </recommendedName>
    <alternativeName>
        <fullName evidence="10">Very-long-chain 3-oxoacyl-CoA synthase</fullName>
    </alternativeName>
</protein>
<evidence type="ECO:0000256" key="1">
    <source>
        <dbReference type="ARBA" id="ARBA00004141"/>
    </source>
</evidence>
<evidence type="ECO:0000256" key="2">
    <source>
        <dbReference type="ARBA" id="ARBA00022516"/>
    </source>
</evidence>
<evidence type="ECO:0000256" key="10">
    <source>
        <dbReference type="RuleBase" id="RU361115"/>
    </source>
</evidence>
<dbReference type="PANTHER" id="PTHR11157:SF69">
    <property type="entry name" value="ELONGATION OF VERY LONG CHAIN FATTY ACIDS PROTEIN 7"/>
    <property type="match status" value="1"/>
</dbReference>
<feature type="transmembrane region" description="Helical" evidence="10">
    <location>
        <begin position="242"/>
        <end position="265"/>
    </location>
</feature>
<evidence type="ECO:0000256" key="9">
    <source>
        <dbReference type="ARBA" id="ARBA00023160"/>
    </source>
</evidence>
<dbReference type="GO" id="GO:0005789">
    <property type="term" value="C:endoplasmic reticulum membrane"/>
    <property type="evidence" value="ECO:0007669"/>
    <property type="project" value="TreeGrafter"/>
</dbReference>
<keyword evidence="5 10" id="KW-0276">Fatty acid metabolism</keyword>
<evidence type="ECO:0000256" key="5">
    <source>
        <dbReference type="ARBA" id="ARBA00022832"/>
    </source>
</evidence>
<keyword evidence="8 10" id="KW-0472">Membrane</keyword>
<keyword evidence="4 10" id="KW-0812">Transmembrane</keyword>
<dbReference type="EMBL" id="HBUF01349156">
    <property type="protein sequence ID" value="CAG6712280.1"/>
    <property type="molecule type" value="Transcribed_RNA"/>
</dbReference>
<keyword evidence="2 10" id="KW-0444">Lipid biosynthesis</keyword>
<dbReference type="InterPro" id="IPR002076">
    <property type="entry name" value="ELO_fam"/>
</dbReference>
<dbReference type="PANTHER" id="PTHR11157">
    <property type="entry name" value="FATTY ACID ACYL TRANSFERASE-RELATED"/>
    <property type="match status" value="1"/>
</dbReference>
<dbReference type="AlphaFoldDB" id="A0A8D8XZ63"/>
<dbReference type="GO" id="GO:0034625">
    <property type="term" value="P:fatty acid elongation, monounsaturated fatty acid"/>
    <property type="evidence" value="ECO:0007669"/>
    <property type="project" value="TreeGrafter"/>
</dbReference>
<dbReference type="PROSITE" id="PS01188">
    <property type="entry name" value="ELO"/>
    <property type="match status" value="1"/>
</dbReference>
<sequence length="281" mass="33457">MEAYLPDWIMTRIQAIKDEIHEDKRVDNWFLVQSWIPVTSIVMAYLVFVNYLGPRMMRNRPAYNIKYIMLVYNLIQTLMNAQMLTNIALPGVTDYLINHSCTPYPRDPELKYQSFHLWIPFNEMSHRYYLIKLLDLLDTVFFVLRKKQSHVTFLHVYHHSLMVMAIWFGIRYLKAEQGIVLGALNCVVHVVMYSYYFLAALGPSVRKYLWWKKYLTILQLIQFILIGVHALCLIIFRCPMPVMFITYFILLQAIVMCILFGNFYYQSYVKKKSDKLKEALD</sequence>
<comment type="catalytic activity">
    <reaction evidence="10">
        <text>a very-long-chain acyl-CoA + malonyl-CoA + H(+) = a very-long-chain 3-oxoacyl-CoA + CO2 + CoA</text>
        <dbReference type="Rhea" id="RHEA:32727"/>
        <dbReference type="ChEBI" id="CHEBI:15378"/>
        <dbReference type="ChEBI" id="CHEBI:16526"/>
        <dbReference type="ChEBI" id="CHEBI:57287"/>
        <dbReference type="ChEBI" id="CHEBI:57384"/>
        <dbReference type="ChEBI" id="CHEBI:90725"/>
        <dbReference type="ChEBI" id="CHEBI:90736"/>
        <dbReference type="EC" id="2.3.1.199"/>
    </reaction>
</comment>
<dbReference type="GO" id="GO:0034626">
    <property type="term" value="P:fatty acid elongation, polyunsaturated fatty acid"/>
    <property type="evidence" value="ECO:0007669"/>
    <property type="project" value="TreeGrafter"/>
</dbReference>
<feature type="transmembrane region" description="Helical" evidence="10">
    <location>
        <begin position="156"/>
        <end position="173"/>
    </location>
</feature>
<evidence type="ECO:0000256" key="3">
    <source>
        <dbReference type="ARBA" id="ARBA00022679"/>
    </source>
</evidence>
<feature type="transmembrane region" description="Helical" evidence="10">
    <location>
        <begin position="214"/>
        <end position="236"/>
    </location>
</feature>
<accession>A0A8D8XZ63</accession>
<dbReference type="GO" id="GO:0042761">
    <property type="term" value="P:very long-chain fatty acid biosynthetic process"/>
    <property type="evidence" value="ECO:0007669"/>
    <property type="project" value="TreeGrafter"/>
</dbReference>
<reference evidence="11" key="1">
    <citation type="submission" date="2021-05" db="EMBL/GenBank/DDBJ databases">
        <authorList>
            <person name="Alioto T."/>
            <person name="Alioto T."/>
            <person name="Gomez Garrido J."/>
        </authorList>
    </citation>
    <scope>NUCLEOTIDE SEQUENCE</scope>
</reference>
<feature type="transmembrane region" description="Helical" evidence="10">
    <location>
        <begin position="34"/>
        <end position="53"/>
    </location>
</feature>
<keyword evidence="6 10" id="KW-1133">Transmembrane helix</keyword>
<dbReference type="EC" id="2.3.1.199" evidence="10"/>